<sequence>MPSLHIAAHLIRRTMGSRRGLIMNVLLPAIILSMMGGLLSGLLDSKPVIVVNIADRGSLGAYLASTLEKEPLYAIQKHSNLTEEELKALVSDGEADAAVYVPADFTSQMLSGTHSKAIVYQMNEQLWNASLSAMLAVESDRLYATVELMRGNEAYAAEPSRLAALLEAQAAPTITAIQSEMKLGQVVSNPMMIGLILMFLLLLVSQSIGFVMEDRDTRTMARMYTAPLRAFDIAFGNFMGSMLVGTIQLLIVLSLLYYAFGYSLGIPFGSLLLVLECYLLAAVGLTSAIAGLVRSSTQLSQINNLLIIPSCLISGCFFPLSIMPDFMQKLANFTPQKWAIQAIDRLGGGYSFSDIGMQLLILLLFAAVLITFGSVVLRPNRTS</sequence>
<dbReference type="Proteomes" id="UP000518605">
    <property type="component" value="Unassembled WGS sequence"/>
</dbReference>
<keyword evidence="11" id="KW-1185">Reference proteome</keyword>
<organism evidence="10 11">
    <name type="scientific">Paenibacillus endophyticus</name>
    <dbReference type="NCBI Taxonomy" id="1294268"/>
    <lineage>
        <taxon>Bacteria</taxon>
        <taxon>Bacillati</taxon>
        <taxon>Bacillota</taxon>
        <taxon>Bacilli</taxon>
        <taxon>Bacillales</taxon>
        <taxon>Paenibacillaceae</taxon>
        <taxon>Paenibacillus</taxon>
    </lineage>
</organism>
<evidence type="ECO:0000256" key="8">
    <source>
        <dbReference type="SAM" id="Phobius"/>
    </source>
</evidence>
<dbReference type="AlphaFoldDB" id="A0A7W5C721"/>
<dbReference type="InterPro" id="IPR051449">
    <property type="entry name" value="ABC-2_transporter_component"/>
</dbReference>
<keyword evidence="7 8" id="KW-0472">Membrane</keyword>
<feature type="transmembrane region" description="Helical" evidence="8">
    <location>
        <begin position="21"/>
        <end position="43"/>
    </location>
</feature>
<evidence type="ECO:0000256" key="1">
    <source>
        <dbReference type="ARBA" id="ARBA00004651"/>
    </source>
</evidence>
<evidence type="ECO:0000259" key="9">
    <source>
        <dbReference type="PROSITE" id="PS51012"/>
    </source>
</evidence>
<keyword evidence="6 8" id="KW-1133">Transmembrane helix</keyword>
<proteinExistence type="inferred from homology"/>
<feature type="domain" description="ABC transmembrane type-2" evidence="9">
    <location>
        <begin position="150"/>
        <end position="380"/>
    </location>
</feature>
<comment type="caution">
    <text evidence="10">The sequence shown here is derived from an EMBL/GenBank/DDBJ whole genome shotgun (WGS) entry which is preliminary data.</text>
</comment>
<dbReference type="GO" id="GO:0005886">
    <property type="term" value="C:plasma membrane"/>
    <property type="evidence" value="ECO:0007669"/>
    <property type="project" value="UniProtKB-SubCell"/>
</dbReference>
<evidence type="ECO:0000256" key="4">
    <source>
        <dbReference type="ARBA" id="ARBA00022475"/>
    </source>
</evidence>
<dbReference type="Gene3D" id="3.40.1710.10">
    <property type="entry name" value="abc type-2 transporter like domain"/>
    <property type="match status" value="1"/>
</dbReference>
<evidence type="ECO:0000256" key="2">
    <source>
        <dbReference type="ARBA" id="ARBA00007783"/>
    </source>
</evidence>
<name>A0A7W5C721_9BACL</name>
<feature type="transmembrane region" description="Helical" evidence="8">
    <location>
        <begin position="355"/>
        <end position="377"/>
    </location>
</feature>
<evidence type="ECO:0000313" key="11">
    <source>
        <dbReference type="Proteomes" id="UP000518605"/>
    </source>
</evidence>
<evidence type="ECO:0000256" key="6">
    <source>
        <dbReference type="ARBA" id="ARBA00022989"/>
    </source>
</evidence>
<comment type="similarity">
    <text evidence="2">Belongs to the ABC-2 integral membrane protein family.</text>
</comment>
<feature type="transmembrane region" description="Helical" evidence="8">
    <location>
        <begin position="191"/>
        <end position="212"/>
    </location>
</feature>
<dbReference type="Pfam" id="PF12698">
    <property type="entry name" value="ABC2_membrane_3"/>
    <property type="match status" value="1"/>
</dbReference>
<comment type="subcellular location">
    <subcellularLocation>
        <location evidence="1">Cell membrane</location>
        <topology evidence="1">Multi-pass membrane protein</topology>
    </subcellularLocation>
</comment>
<evidence type="ECO:0000256" key="5">
    <source>
        <dbReference type="ARBA" id="ARBA00022692"/>
    </source>
</evidence>
<dbReference type="RefSeq" id="WP_183562014.1">
    <property type="nucleotide sequence ID" value="NZ_CBCSLB010000003.1"/>
</dbReference>
<feature type="transmembrane region" description="Helical" evidence="8">
    <location>
        <begin position="305"/>
        <end position="323"/>
    </location>
</feature>
<dbReference type="InterPro" id="IPR013525">
    <property type="entry name" value="ABC2_TM"/>
</dbReference>
<gene>
    <name evidence="10" type="ORF">FHS16_002324</name>
</gene>
<dbReference type="GO" id="GO:0140359">
    <property type="term" value="F:ABC-type transporter activity"/>
    <property type="evidence" value="ECO:0007669"/>
    <property type="project" value="InterPro"/>
</dbReference>
<dbReference type="InterPro" id="IPR047817">
    <property type="entry name" value="ABC2_TM_bact-type"/>
</dbReference>
<evidence type="ECO:0000256" key="3">
    <source>
        <dbReference type="ARBA" id="ARBA00022448"/>
    </source>
</evidence>
<accession>A0A7W5C721</accession>
<reference evidence="10 11" key="1">
    <citation type="submission" date="2020-08" db="EMBL/GenBank/DDBJ databases">
        <title>Genomic Encyclopedia of Type Strains, Phase III (KMG-III): the genomes of soil and plant-associated and newly described type strains.</title>
        <authorList>
            <person name="Whitman W."/>
        </authorList>
    </citation>
    <scope>NUCLEOTIDE SEQUENCE [LARGE SCALE GENOMIC DNA]</scope>
    <source>
        <strain evidence="10 11">CECT 8234</strain>
    </source>
</reference>
<keyword evidence="4" id="KW-1003">Cell membrane</keyword>
<keyword evidence="5 8" id="KW-0812">Transmembrane</keyword>
<feature type="transmembrane region" description="Helical" evidence="8">
    <location>
        <begin position="233"/>
        <end position="260"/>
    </location>
</feature>
<evidence type="ECO:0000313" key="10">
    <source>
        <dbReference type="EMBL" id="MBB3152278.1"/>
    </source>
</evidence>
<dbReference type="PANTHER" id="PTHR30294:SF45">
    <property type="entry name" value="LINEARMYCIN RESISTANCE PERMEASE PROTEIN LNRN"/>
    <property type="match status" value="1"/>
</dbReference>
<protein>
    <submittedName>
        <fullName evidence="10">ABC-2 type transport system permease protein</fullName>
    </submittedName>
</protein>
<dbReference type="PANTHER" id="PTHR30294">
    <property type="entry name" value="MEMBRANE COMPONENT OF ABC TRANSPORTER YHHJ-RELATED"/>
    <property type="match status" value="1"/>
</dbReference>
<evidence type="ECO:0000256" key="7">
    <source>
        <dbReference type="ARBA" id="ARBA00023136"/>
    </source>
</evidence>
<keyword evidence="3" id="KW-0813">Transport</keyword>
<dbReference type="PROSITE" id="PS51012">
    <property type="entry name" value="ABC_TM2"/>
    <property type="match status" value="1"/>
</dbReference>
<feature type="transmembrane region" description="Helical" evidence="8">
    <location>
        <begin position="266"/>
        <end position="293"/>
    </location>
</feature>
<dbReference type="EMBL" id="JACHXW010000005">
    <property type="protein sequence ID" value="MBB3152278.1"/>
    <property type="molecule type" value="Genomic_DNA"/>
</dbReference>